<keyword evidence="4" id="KW-0378">Hydrolase</keyword>
<feature type="domain" description="Subtilisin-like protease fibronectin type-III" evidence="3">
    <location>
        <begin position="351"/>
        <end position="450"/>
    </location>
</feature>
<reference evidence="4 5" key="1">
    <citation type="submission" date="2023-12" db="EMBL/GenBank/DDBJ databases">
        <title>A high-quality genome assembly for Dillenia turbinata (Dilleniales).</title>
        <authorList>
            <person name="Chanderbali A."/>
        </authorList>
    </citation>
    <scope>NUCLEOTIDE SEQUENCE [LARGE SCALE GENOMIC DNA]</scope>
    <source>
        <strain evidence="4">LSX21</strain>
        <tissue evidence="4">Leaf</tissue>
    </source>
</reference>
<evidence type="ECO:0000313" key="5">
    <source>
        <dbReference type="Proteomes" id="UP001370490"/>
    </source>
</evidence>
<dbReference type="GO" id="GO:0006508">
    <property type="term" value="P:proteolysis"/>
    <property type="evidence" value="ECO:0007669"/>
    <property type="project" value="UniProtKB-KW"/>
</dbReference>
<dbReference type="PANTHER" id="PTHR10795">
    <property type="entry name" value="PROPROTEIN CONVERTASE SUBTILISIN/KEXIN"/>
    <property type="match status" value="1"/>
</dbReference>
<dbReference type="EMBL" id="JBAMMX010000003">
    <property type="protein sequence ID" value="KAK6944014.1"/>
    <property type="molecule type" value="Genomic_DNA"/>
</dbReference>
<sequence length="457" mass="49502">MLDVFSEKAARESRIHSFGRSFNGIKVDLAESNRVISVFPNTRHKLHTTRSWDFLGVPTTVKHGRISAAESDIIIGLLDTEHITEFGTNLPVLMTKDLGHHLPNGKANVLLKGILPDATTPWILTVAASSIDRQFRTPTELGNGMKAFGNSINTYMPKNQMYPLISGEKASNVTDNIYGNASACDYGTLSMNKVKGKIVFCLGNSGQDYTIDELGGIGTIVTSDEQTDIALVVSSSTGKKIGEYINSTKEPQAVIYSTTTAPMDAPFVASFSSRATPVKKQPPDAELGSGAGQINPAKAVDPGLVYDLSMSSYIIFLCKEGYNTTTLQLLIGGKKHFNCSNFKPAQGVDGLNYPAFHLQLKCPDSAISAEFHRTVTHVGQGKSVYNAKVTSSKNLTVTVFPSTLTFDKPRQTRSFKVVLKGPPMAENNNILSASLEWSDSKHSVKSPIVVYKPVGLY</sequence>
<keyword evidence="2" id="KW-0732">Signal</keyword>
<keyword evidence="5" id="KW-1185">Reference proteome</keyword>
<evidence type="ECO:0000259" key="3">
    <source>
        <dbReference type="Pfam" id="PF17766"/>
    </source>
</evidence>
<dbReference type="Pfam" id="PF17766">
    <property type="entry name" value="fn3_6"/>
    <property type="match status" value="1"/>
</dbReference>
<comment type="similarity">
    <text evidence="1">Belongs to the peptidase S8 family.</text>
</comment>
<dbReference type="CDD" id="cd02120">
    <property type="entry name" value="PA_subtilisin_like"/>
    <property type="match status" value="1"/>
</dbReference>
<dbReference type="InterPro" id="IPR041469">
    <property type="entry name" value="Subtilisin-like_FN3"/>
</dbReference>
<dbReference type="Proteomes" id="UP001370490">
    <property type="component" value="Unassembled WGS sequence"/>
</dbReference>
<dbReference type="InterPro" id="IPR045051">
    <property type="entry name" value="SBT"/>
</dbReference>
<organism evidence="4 5">
    <name type="scientific">Dillenia turbinata</name>
    <dbReference type="NCBI Taxonomy" id="194707"/>
    <lineage>
        <taxon>Eukaryota</taxon>
        <taxon>Viridiplantae</taxon>
        <taxon>Streptophyta</taxon>
        <taxon>Embryophyta</taxon>
        <taxon>Tracheophyta</taxon>
        <taxon>Spermatophyta</taxon>
        <taxon>Magnoliopsida</taxon>
        <taxon>eudicotyledons</taxon>
        <taxon>Gunneridae</taxon>
        <taxon>Pentapetalae</taxon>
        <taxon>Dilleniales</taxon>
        <taxon>Dilleniaceae</taxon>
        <taxon>Dillenia</taxon>
    </lineage>
</organism>
<evidence type="ECO:0000313" key="4">
    <source>
        <dbReference type="EMBL" id="KAK6944014.1"/>
    </source>
</evidence>
<keyword evidence="4" id="KW-0645">Protease</keyword>
<dbReference type="AlphaFoldDB" id="A0AAN8W696"/>
<dbReference type="Gene3D" id="3.50.30.30">
    <property type="match status" value="1"/>
</dbReference>
<proteinExistence type="inferred from homology"/>
<comment type="caution">
    <text evidence="4">The sequence shown here is derived from an EMBL/GenBank/DDBJ whole genome shotgun (WGS) entry which is preliminary data.</text>
</comment>
<evidence type="ECO:0000256" key="2">
    <source>
        <dbReference type="ARBA" id="ARBA00022729"/>
    </source>
</evidence>
<dbReference type="GO" id="GO:0008233">
    <property type="term" value="F:peptidase activity"/>
    <property type="evidence" value="ECO:0007669"/>
    <property type="project" value="UniProtKB-KW"/>
</dbReference>
<evidence type="ECO:0000256" key="1">
    <source>
        <dbReference type="ARBA" id="ARBA00011073"/>
    </source>
</evidence>
<protein>
    <submittedName>
        <fullName evidence="4">Subtilisin-like protease, fibronectin type-III domain</fullName>
    </submittedName>
</protein>
<dbReference type="Gene3D" id="2.60.40.2310">
    <property type="match status" value="1"/>
</dbReference>
<name>A0AAN8W696_9MAGN</name>
<gene>
    <name evidence="4" type="ORF">RJ641_025116</name>
</gene>
<accession>A0AAN8W696</accession>